<feature type="transmembrane region" description="Helical" evidence="7">
    <location>
        <begin position="602"/>
        <end position="622"/>
    </location>
</feature>
<accession>A0A1I4G039</accession>
<dbReference type="GO" id="GO:0006813">
    <property type="term" value="P:potassium ion transport"/>
    <property type="evidence" value="ECO:0007669"/>
    <property type="project" value="InterPro"/>
</dbReference>
<dbReference type="SUPFAM" id="SSF116726">
    <property type="entry name" value="TrkA C-terminal domain-like"/>
    <property type="match status" value="2"/>
</dbReference>
<feature type="transmembrane region" description="Helical" evidence="7">
    <location>
        <begin position="517"/>
        <end position="549"/>
    </location>
</feature>
<keyword evidence="2" id="KW-0813">Transport</keyword>
<name>A0A1I4G039_9EURY</name>
<reference evidence="10" key="1">
    <citation type="submission" date="2016-10" db="EMBL/GenBank/DDBJ databases">
        <authorList>
            <person name="Varghese N."/>
            <person name="Submissions S."/>
        </authorList>
    </citation>
    <scope>NUCLEOTIDE SEQUENCE [LARGE SCALE GENOMIC DNA]</scope>
    <source>
        <strain evidence="10">CGMCC 1.7738</strain>
    </source>
</reference>
<dbReference type="InterPro" id="IPR004680">
    <property type="entry name" value="Cit_transptr-like_dom"/>
</dbReference>
<dbReference type="AlphaFoldDB" id="A0A1I4G039"/>
<dbReference type="InterPro" id="IPR031312">
    <property type="entry name" value="Na/sul_symport_CS"/>
</dbReference>
<dbReference type="PROSITE" id="PS51202">
    <property type="entry name" value="RCK_C"/>
    <property type="match status" value="2"/>
</dbReference>
<dbReference type="Pfam" id="PF02080">
    <property type="entry name" value="TrkA_C"/>
    <property type="match status" value="1"/>
</dbReference>
<dbReference type="Gene3D" id="3.30.70.1450">
    <property type="entry name" value="Regulator of K+ conductance, C-terminal domain"/>
    <property type="match status" value="2"/>
</dbReference>
<evidence type="ECO:0000256" key="5">
    <source>
        <dbReference type="ARBA" id="ARBA00022989"/>
    </source>
</evidence>
<dbReference type="InterPro" id="IPR036721">
    <property type="entry name" value="RCK_C_sf"/>
</dbReference>
<keyword evidence="5 7" id="KW-1133">Transmembrane helix</keyword>
<evidence type="ECO:0000256" key="3">
    <source>
        <dbReference type="ARBA" id="ARBA00022692"/>
    </source>
</evidence>
<evidence type="ECO:0000259" key="8">
    <source>
        <dbReference type="PROSITE" id="PS51202"/>
    </source>
</evidence>
<dbReference type="InterPro" id="IPR051679">
    <property type="entry name" value="DASS-Related_Transporters"/>
</dbReference>
<dbReference type="GO" id="GO:0005886">
    <property type="term" value="C:plasma membrane"/>
    <property type="evidence" value="ECO:0007669"/>
    <property type="project" value="TreeGrafter"/>
</dbReference>
<dbReference type="PROSITE" id="PS01271">
    <property type="entry name" value="NA_SULFATE"/>
    <property type="match status" value="1"/>
</dbReference>
<dbReference type="GO" id="GO:0008324">
    <property type="term" value="F:monoatomic cation transmembrane transporter activity"/>
    <property type="evidence" value="ECO:0007669"/>
    <property type="project" value="InterPro"/>
</dbReference>
<gene>
    <name evidence="9" type="ORF">SAMN04487950_2965</name>
</gene>
<feature type="transmembrane region" description="Helical" evidence="7">
    <location>
        <begin position="478"/>
        <end position="497"/>
    </location>
</feature>
<proteinExistence type="predicted"/>
<feature type="domain" description="RCK C-terminal" evidence="8">
    <location>
        <begin position="324"/>
        <end position="409"/>
    </location>
</feature>
<evidence type="ECO:0000256" key="6">
    <source>
        <dbReference type="ARBA" id="ARBA00023136"/>
    </source>
</evidence>
<evidence type="ECO:0000313" key="9">
    <source>
        <dbReference type="EMBL" id="SFL23508.1"/>
    </source>
</evidence>
<evidence type="ECO:0000256" key="2">
    <source>
        <dbReference type="ARBA" id="ARBA00022448"/>
    </source>
</evidence>
<feature type="transmembrane region" description="Helical" evidence="7">
    <location>
        <begin position="63"/>
        <end position="81"/>
    </location>
</feature>
<dbReference type="InterPro" id="IPR006037">
    <property type="entry name" value="RCK_C"/>
</dbReference>
<comment type="subcellular location">
    <subcellularLocation>
        <location evidence="1">Membrane</location>
        <topology evidence="1">Multi-pass membrane protein</topology>
    </subcellularLocation>
</comment>
<feature type="domain" description="RCK C-terminal" evidence="8">
    <location>
        <begin position="230"/>
        <end position="315"/>
    </location>
</feature>
<feature type="transmembrane region" description="Helical" evidence="7">
    <location>
        <begin position="39"/>
        <end position="57"/>
    </location>
</feature>
<dbReference type="PANTHER" id="PTHR43652">
    <property type="entry name" value="BASIC AMINO ACID ANTIPORTER YFCC-RELATED"/>
    <property type="match status" value="1"/>
</dbReference>
<protein>
    <submittedName>
        <fullName evidence="9">TrkA-C domain-containing protein</fullName>
    </submittedName>
</protein>
<dbReference type="EMBL" id="FOTC01000003">
    <property type="protein sequence ID" value="SFL23508.1"/>
    <property type="molecule type" value="Genomic_DNA"/>
</dbReference>
<dbReference type="Proteomes" id="UP000199607">
    <property type="component" value="Unassembled WGS sequence"/>
</dbReference>
<feature type="transmembrane region" description="Helical" evidence="7">
    <location>
        <begin position="12"/>
        <end position="32"/>
    </location>
</feature>
<keyword evidence="3 7" id="KW-0812">Transmembrane</keyword>
<dbReference type="STRING" id="553466.SAMN04487950_2965"/>
<dbReference type="RefSeq" id="WP_089870185.1">
    <property type="nucleotide sequence ID" value="NZ_FOTC01000003.1"/>
</dbReference>
<evidence type="ECO:0000256" key="4">
    <source>
        <dbReference type="ARBA" id="ARBA00022737"/>
    </source>
</evidence>
<feature type="transmembrane region" description="Helical" evidence="7">
    <location>
        <begin position="108"/>
        <end position="133"/>
    </location>
</feature>
<dbReference type="PANTHER" id="PTHR43652:SF2">
    <property type="entry name" value="BASIC AMINO ACID ANTIPORTER YFCC-RELATED"/>
    <property type="match status" value="1"/>
</dbReference>
<evidence type="ECO:0000256" key="1">
    <source>
        <dbReference type="ARBA" id="ARBA00004141"/>
    </source>
</evidence>
<dbReference type="Pfam" id="PF03600">
    <property type="entry name" value="CitMHS"/>
    <property type="match status" value="1"/>
</dbReference>
<feature type="transmembrane region" description="Helical" evidence="7">
    <location>
        <begin position="561"/>
        <end position="582"/>
    </location>
</feature>
<evidence type="ECO:0000256" key="7">
    <source>
        <dbReference type="SAM" id="Phobius"/>
    </source>
</evidence>
<keyword evidence="4" id="KW-0677">Repeat</keyword>
<evidence type="ECO:0000313" key="10">
    <source>
        <dbReference type="Proteomes" id="UP000199607"/>
    </source>
</evidence>
<keyword evidence="10" id="KW-1185">Reference proteome</keyword>
<feature type="transmembrane region" description="Helical" evidence="7">
    <location>
        <begin position="196"/>
        <end position="215"/>
    </location>
</feature>
<keyword evidence="6 7" id="KW-0472">Membrane</keyword>
<sequence>MVVSESAGFLGMPTGTFLVFTLIFLTVVLFVSEWLPPDITAIGVIVALVAFEPWTGISPAEGLSGFSNPATVTILAMYILSRGIQETGIVRRLGVEVARLTRGSENRLLVAVVGLTGPIAGVINNTPVVAVFIPMVTELADDAGISPSKLLLPLSYASMLGGTLTLIGTATNLVASDLAAQLGRENPGQGLHAFSMFEFTHLGVLVLAVGGLYLLTIGRVLIPARVQPGDRTARFEVEPFLARVLVTQRSPLVGTVAADVIEDAHRDLDLDILDVVRGDQHFIATEGDRTIDSRDILTVRGNPETIQQFCTLVDLRILPRATVTDAELDNPDRATLVELVIPQRSTLVGDTIGSTRLRERYDATVLAVRRAGGELVREGLGSLELEAGDSLLVQTTEETADYLAENDDFLVTGELVDEMLERERERGLSPTTVPALLIVGSVIALAALGVVPIVIAALGGIVAMVVTGVLSPNEAYDAVNWNVVFLLAGVIPLGLAMQETGGAALLAEFVVGEAEQLPAPVVLMLFYLLTGLLANIITPVASVVLLMPIAVDTALRTGGNAFAFVLAVTFAASTAFMTPVGYQTNLMVYSPGGYRFTDYVRAGAPLQLLLAVVTTLGIWFFWGLTPP</sequence>
<feature type="transmembrane region" description="Helical" evidence="7">
    <location>
        <begin position="435"/>
        <end position="466"/>
    </location>
</feature>
<organism evidence="9 10">
    <name type="scientific">Halogranum rubrum</name>
    <dbReference type="NCBI Taxonomy" id="553466"/>
    <lineage>
        <taxon>Archaea</taxon>
        <taxon>Methanobacteriati</taxon>
        <taxon>Methanobacteriota</taxon>
        <taxon>Stenosarchaea group</taxon>
        <taxon>Halobacteria</taxon>
        <taxon>Halobacteriales</taxon>
        <taxon>Haloferacaceae</taxon>
    </lineage>
</organism>